<dbReference type="InterPro" id="IPR036097">
    <property type="entry name" value="HisK_dim/P_sf"/>
</dbReference>
<evidence type="ECO:0000256" key="8">
    <source>
        <dbReference type="PROSITE-ProRule" id="PRU00169"/>
    </source>
</evidence>
<dbReference type="InterPro" id="IPR035965">
    <property type="entry name" value="PAS-like_dom_sf"/>
</dbReference>
<protein>
    <recommendedName>
        <fullName evidence="3">histidine kinase</fullName>
        <ecNumber evidence="3">2.7.13.3</ecNumber>
    </recommendedName>
</protein>
<dbReference type="Pfam" id="PF00072">
    <property type="entry name" value="Response_reg"/>
    <property type="match status" value="2"/>
</dbReference>
<feature type="domain" description="PAC" evidence="14">
    <location>
        <begin position="1597"/>
        <end position="1649"/>
    </location>
</feature>
<dbReference type="SUPFAM" id="SSF55874">
    <property type="entry name" value="ATPase domain of HSP90 chaperone/DNA topoisomerase II/histidine kinase"/>
    <property type="match status" value="1"/>
</dbReference>
<feature type="domain" description="PAS" evidence="13">
    <location>
        <begin position="1786"/>
        <end position="1856"/>
    </location>
</feature>
<dbReference type="Proteomes" id="UP000053372">
    <property type="component" value="Unassembled WGS sequence"/>
</dbReference>
<dbReference type="PANTHER" id="PTHR43304">
    <property type="entry name" value="PHYTOCHROME-LIKE PROTEIN CPH1"/>
    <property type="match status" value="1"/>
</dbReference>
<dbReference type="SMART" id="SM00388">
    <property type="entry name" value="HisKA"/>
    <property type="match status" value="1"/>
</dbReference>
<feature type="modified residue" description="4-aspartylphosphate" evidence="8">
    <location>
        <position position="56"/>
    </location>
</feature>
<feature type="domain" description="Response regulatory" evidence="12">
    <location>
        <begin position="7"/>
        <end position="123"/>
    </location>
</feature>
<feature type="domain" description="PAS" evidence="13">
    <location>
        <begin position="156"/>
        <end position="228"/>
    </location>
</feature>
<dbReference type="SMART" id="SM00091">
    <property type="entry name" value="PAS"/>
    <property type="match status" value="8"/>
</dbReference>
<dbReference type="GO" id="GO:0000155">
    <property type="term" value="F:phosphorelay sensor kinase activity"/>
    <property type="evidence" value="ECO:0007669"/>
    <property type="project" value="InterPro"/>
</dbReference>
<keyword evidence="7" id="KW-0902">Two-component regulatory system</keyword>
<gene>
    <name evidence="15" type="ORF">BC008_25165</name>
</gene>
<dbReference type="Pfam" id="PF02518">
    <property type="entry name" value="HATPase_c"/>
    <property type="match status" value="1"/>
</dbReference>
<feature type="coiled-coil region" evidence="9">
    <location>
        <begin position="634"/>
        <end position="664"/>
    </location>
</feature>
<dbReference type="Gene3D" id="3.30.450.20">
    <property type="entry name" value="PAS domain"/>
    <property type="match status" value="8"/>
</dbReference>
<dbReference type="InterPro" id="IPR000700">
    <property type="entry name" value="PAS-assoc_C"/>
</dbReference>
<dbReference type="EC" id="2.7.13.3" evidence="3"/>
<evidence type="ECO:0000256" key="6">
    <source>
        <dbReference type="ARBA" id="ARBA00022777"/>
    </source>
</evidence>
<dbReference type="SMART" id="SM00387">
    <property type="entry name" value="HATPase_c"/>
    <property type="match status" value="1"/>
</dbReference>
<dbReference type="SUPFAM" id="SSF55781">
    <property type="entry name" value="GAF domain-like"/>
    <property type="match status" value="5"/>
</dbReference>
<comment type="similarity">
    <text evidence="2">In the N-terminal section; belongs to the phytochrome family.</text>
</comment>
<dbReference type="Pfam" id="PF13426">
    <property type="entry name" value="PAS_9"/>
    <property type="match status" value="3"/>
</dbReference>
<dbReference type="InterPro" id="IPR013655">
    <property type="entry name" value="PAS_fold_3"/>
</dbReference>
<dbReference type="InterPro" id="IPR000014">
    <property type="entry name" value="PAS"/>
</dbReference>
<evidence type="ECO:0000259" key="13">
    <source>
        <dbReference type="PROSITE" id="PS50112"/>
    </source>
</evidence>
<dbReference type="FunFam" id="3.30.450.20:FF:000099">
    <property type="entry name" value="Sensory box sensor histidine kinase"/>
    <property type="match status" value="1"/>
</dbReference>
<keyword evidence="4 8" id="KW-0597">Phosphoprotein</keyword>
<dbReference type="InterPro" id="IPR013656">
    <property type="entry name" value="PAS_4"/>
</dbReference>
<evidence type="ECO:0000256" key="4">
    <source>
        <dbReference type="ARBA" id="ARBA00022553"/>
    </source>
</evidence>
<evidence type="ECO:0000256" key="5">
    <source>
        <dbReference type="ARBA" id="ARBA00022679"/>
    </source>
</evidence>
<dbReference type="InterPro" id="IPR016132">
    <property type="entry name" value="Phyto_chromo_attachment"/>
</dbReference>
<dbReference type="Gene3D" id="3.30.450.40">
    <property type="match status" value="5"/>
</dbReference>
<feature type="domain" description="PAC" evidence="14">
    <location>
        <begin position="1341"/>
        <end position="1394"/>
    </location>
</feature>
<dbReference type="CDD" id="cd00130">
    <property type="entry name" value="PAS"/>
    <property type="match status" value="7"/>
</dbReference>
<dbReference type="PROSITE" id="PS50112">
    <property type="entry name" value="PAS"/>
    <property type="match status" value="8"/>
</dbReference>
<feature type="domain" description="PAC" evidence="14">
    <location>
        <begin position="1859"/>
        <end position="1911"/>
    </location>
</feature>
<reference evidence="15 16" key="1">
    <citation type="journal article" date="2015" name="Genome Announc.">
        <title>Draft Genome of the Euendolithic (true boring) Cyanobacterium Mastigocoleus testarum strain BC008.</title>
        <authorList>
            <person name="Guida B.S."/>
            <person name="Garcia-Pichel F."/>
        </authorList>
    </citation>
    <scope>NUCLEOTIDE SEQUENCE [LARGE SCALE GENOMIC DNA]</scope>
    <source>
        <strain evidence="15 16">BC008</strain>
    </source>
</reference>
<feature type="domain" description="PAS" evidence="13">
    <location>
        <begin position="1264"/>
        <end position="1337"/>
    </location>
</feature>
<keyword evidence="16" id="KW-1185">Reference proteome</keyword>
<dbReference type="NCBIfam" id="TIGR00229">
    <property type="entry name" value="sensory_box"/>
    <property type="match status" value="8"/>
</dbReference>
<dbReference type="InterPro" id="IPR011006">
    <property type="entry name" value="CheY-like_superfamily"/>
</dbReference>
<dbReference type="Gene3D" id="3.30.565.10">
    <property type="entry name" value="Histidine kinase-like ATPase, C-terminal domain"/>
    <property type="match status" value="1"/>
</dbReference>
<feature type="modified residue" description="4-aspartylphosphate" evidence="8">
    <location>
        <position position="2475"/>
    </location>
</feature>
<dbReference type="Pfam" id="PF00512">
    <property type="entry name" value="HisKA"/>
    <property type="match status" value="1"/>
</dbReference>
<dbReference type="CDD" id="cd16922">
    <property type="entry name" value="HATPase_EvgS-ArcB-TorS-like"/>
    <property type="match status" value="1"/>
</dbReference>
<dbReference type="Pfam" id="PF13185">
    <property type="entry name" value="GAF_2"/>
    <property type="match status" value="1"/>
</dbReference>
<name>A0A0V7ZPY0_9CYAN</name>
<evidence type="ECO:0000259" key="14">
    <source>
        <dbReference type="PROSITE" id="PS50113"/>
    </source>
</evidence>
<dbReference type="Gene3D" id="3.40.50.2300">
    <property type="match status" value="2"/>
</dbReference>
<dbReference type="InterPro" id="IPR052162">
    <property type="entry name" value="Sensor_kinase/Photoreceptor"/>
</dbReference>
<dbReference type="PRINTS" id="PR00344">
    <property type="entry name" value="BCTRLSENSOR"/>
</dbReference>
<dbReference type="CDD" id="cd17546">
    <property type="entry name" value="REC_hyHK_CKI1_RcsC-like"/>
    <property type="match status" value="1"/>
</dbReference>
<feature type="domain" description="PAS" evidence="13">
    <location>
        <begin position="969"/>
        <end position="1016"/>
    </location>
</feature>
<evidence type="ECO:0000256" key="1">
    <source>
        <dbReference type="ARBA" id="ARBA00000085"/>
    </source>
</evidence>
<evidence type="ECO:0000256" key="9">
    <source>
        <dbReference type="SAM" id="Coils"/>
    </source>
</evidence>
<feature type="domain" description="PAC" evidence="14">
    <location>
        <begin position="735"/>
        <end position="787"/>
    </location>
</feature>
<dbReference type="InterPro" id="IPR029016">
    <property type="entry name" value="GAF-like_dom_sf"/>
</dbReference>
<dbReference type="SMART" id="SM00065">
    <property type="entry name" value="GAF"/>
    <property type="match status" value="5"/>
</dbReference>
<dbReference type="PROSITE" id="PS50046">
    <property type="entry name" value="PHYTOCHROME_2"/>
    <property type="match status" value="1"/>
</dbReference>
<feature type="domain" description="PAC" evidence="14">
    <location>
        <begin position="1733"/>
        <end position="1785"/>
    </location>
</feature>
<feature type="domain" description="Phytochrome chromophore attachment site" evidence="10">
    <location>
        <begin position="1931"/>
        <end position="2097"/>
    </location>
</feature>
<evidence type="ECO:0000259" key="10">
    <source>
        <dbReference type="PROSITE" id="PS50046"/>
    </source>
</evidence>
<comment type="catalytic activity">
    <reaction evidence="1">
        <text>ATP + protein L-histidine = ADP + protein N-phospho-L-histidine.</text>
        <dbReference type="EC" id="2.7.13.3"/>
    </reaction>
</comment>
<feature type="domain" description="PAS" evidence="13">
    <location>
        <begin position="1523"/>
        <end position="1580"/>
    </location>
</feature>
<feature type="domain" description="Histidine kinase" evidence="11">
    <location>
        <begin position="2138"/>
        <end position="2400"/>
    </location>
</feature>
<feature type="domain" description="Response regulatory" evidence="12">
    <location>
        <begin position="2426"/>
        <end position="2554"/>
    </location>
</feature>
<dbReference type="OrthoDB" id="446897at2"/>
<dbReference type="SUPFAM" id="SSF52172">
    <property type="entry name" value="CheY-like"/>
    <property type="match status" value="2"/>
</dbReference>
<dbReference type="PANTHER" id="PTHR43304:SF1">
    <property type="entry name" value="PAC DOMAIN-CONTAINING PROTEIN"/>
    <property type="match status" value="1"/>
</dbReference>
<feature type="domain" description="PAC" evidence="14">
    <location>
        <begin position="1043"/>
        <end position="1093"/>
    </location>
</feature>
<dbReference type="PROSITE" id="PS50113">
    <property type="entry name" value="PAC"/>
    <property type="match status" value="6"/>
</dbReference>
<organism evidence="15 16">
    <name type="scientific">Mastigocoleus testarum BC008</name>
    <dbReference type="NCBI Taxonomy" id="371196"/>
    <lineage>
        <taxon>Bacteria</taxon>
        <taxon>Bacillati</taxon>
        <taxon>Cyanobacteriota</taxon>
        <taxon>Cyanophyceae</taxon>
        <taxon>Nostocales</taxon>
        <taxon>Hapalosiphonaceae</taxon>
        <taxon>Mastigocoleus</taxon>
    </lineage>
</organism>
<dbReference type="SMART" id="SM00086">
    <property type="entry name" value="PAC"/>
    <property type="match status" value="7"/>
</dbReference>
<dbReference type="PROSITE" id="PS50109">
    <property type="entry name" value="HIS_KIN"/>
    <property type="match status" value="1"/>
</dbReference>
<dbReference type="InterPro" id="IPR004358">
    <property type="entry name" value="Sig_transdc_His_kin-like_C"/>
</dbReference>
<dbReference type="Gene3D" id="1.10.287.130">
    <property type="match status" value="1"/>
</dbReference>
<keyword evidence="6" id="KW-0418">Kinase</keyword>
<dbReference type="InterPro" id="IPR001789">
    <property type="entry name" value="Sig_transdc_resp-reg_receiver"/>
</dbReference>
<dbReference type="Pfam" id="PF08447">
    <property type="entry name" value="PAS_3"/>
    <property type="match status" value="3"/>
</dbReference>
<dbReference type="SUPFAM" id="SSF55785">
    <property type="entry name" value="PYP-like sensor domain (PAS domain)"/>
    <property type="match status" value="8"/>
</dbReference>
<dbReference type="CDD" id="cd00082">
    <property type="entry name" value="HisKA"/>
    <property type="match status" value="1"/>
</dbReference>
<sequence length="2653" mass="300851">MDEENIKILLVDDRAENLHFLSEIFAGKGYSLVRAISGKLALNAAFTSPPNLILLDIVMPGLDGYQVCKYLKSYEKTRDIPIIFTSVKNEVFDKVKALRLGAADYLTKPLQAEEILVRVENQLTIQKLQKQIKAQNLQLQTEIRERRKVTLQLDHRNQQIESILNNAQVGICLTDESGSLVDVNPTYCQLYGFSKDELIGNKFKLNYIGSDPLEVIEKIPYRYELGNNNYGRGKRKNEYTIKQKNGNQLTVEMARGNFDSYDGKSFAVTTLIDVTEKKLAEAARVSREAYLAGLVDVQRALLSFDGSRELETQIIQILGNVANASRAYIFEIQRQDNGIKSVREKAEWSKDEFKSNNHSSLVQSRLREKLFTTWIKLLARGEIICGKVSGLSKLAQEILGGNSVLSTLVLPMIIKGELFGFIGFDNCQEAKVWDNYEISFLQAAATAISLARQRQQAEEKLQQQLERSLFIRKITDKIRSNIDTKTIVEISTKEIGQALNVSRALISSYTDIPQPQLLRLGEFTAPSCSSHKKVHVSQILTANNHHIHKVLSQDRAIASQDVYKEPLLENVRDICRILEMKSMLAVRTSYQGKPNGIIGLHQCDRYREWKVEEIELLESIASQLGIALAQAQILEQEQIARSELDRQNLQLQEEIRERLESEERFRSLVETSSGWVWEVDRDFIYTYASPRVFDLLGYHPHEVLGKTPFDLVSPEEANRLKGVFNSKIAARHPFQALEKTNLHKNGHQVILETNSVPVFDAWGKFSGYRGVDRDITERKHANEAIRTTAIKLRNHNIVLTQLAKNQVIYQGDLKLALREITEAAARNVNVERASIWLYNDSCSVVRCLDLFESSCSRHSEGSELVVADYPNYFQALEADQPIVTSQPILDHRTQQLTESYLTPLDITATLSIPLRLGGITTGILSLEQVGNEHHWTQEDENFARSLGNLVYLALEARSRQNAEAARRASEVMLASAFRASPDPIFLSALPQNSYIEVNDSFCNFFGYTRQEVIDRTPEEVNIWVNLKEYHQISQLLGQIETIRNHEVEIRKKNGEICTALLSADSIEIGDQQHVLATVRDITERKQAENENRLLLLTTQAISRAADVDHALAQILRLICNNISWDFAEAWNPNNDGTFLEYCLGWYGYQNNLEEFCLYSESITLTSGIGIAGKVWQSKQPQWLEDVSQTFPPNFVRATVADRVGLKAGFGVPILANEQVLAVLVFFKSDRAPVDIRLLELVGAVAAQLGTLIQRKQAEAAHRESEERLQLALEASDLGLWDWNLVNDKIYRDWRWWKMLGYDKETITNNNNASSEELMHPEDIPKIKQALTDYLAGNSPVYEVEFRMRSRFNEWKWIQSQGKVVERNHWGEALRMTGTHKDITERKTLEREIALREARLNAFFSCAPVGLTILDKELRFLQINELLAEINGISVEEHLGRTINEVLPQIAPVIAPVYKQVMTDGQPVLNLELSGTSLEEPNTLRHFLVSYFPIPSENERCVDVGTVLFEITDRKRAEAALQEREEEFRAIFENAAVGIAQVAPDGFFIKVNQQFCQIVGYSKAELLQRTCQDITHPASLEKYLDYACLAGKGDIDVFSMEKCFIRKNGEPIWTNLTASVVREPSGKLKYCIGVVEDISERKAVLRERKRVEQELRLASERLQYLLTSSPAVIFSTKPSEDFANTFISENVKAMVGYEAREFLEHSNFWFSHIHPDDIERVHCELSKLCEQKYSSFEYRFLHKSGTYHWFYEQVRLIHDDLGNPIECVGYWVDISERKQAELNLQASQRRYQTLAEASPVCIFHDDADGNCFYINQRWTEITGLPQSAALGKGWLEVIHPDDRERVFITWQKAVDNKTKYQCEHRVLGANGKVIWVIYQALAEYNENGEVNSYIGTITDITERKEAEVALRESAEREKAISQVIQNMRQTLDLESIFTTTTQELRQVLNCDRVVVYRFNPDWSGEFVAESVGSPWVSAMMKNKGKDSSGLAGDTLDNEGCVVQMLDSDDEQLVDTYLQETQGGAYSRGVSFLCVPDIYKASFESCYINFLERFQARAYITVPIFCGNKIWGLLASYQNSGPRHWKTGEINIVVQIGNHLGVALQQGQLLAQTRNQSEALQQAVIAADAANRAKSEFLANMSHELRTPLNAILGFTQIMSRDRSILNEHQQNVEIINRAGEHLLNLINDILEMSKIEAGRTTLNVTSFDLVALLDNLQDMLQVRATSKGLQLVFEYDVRQLTRYIQTDSSKLRQVLLNLLGNAIKFTKTGNVTLKVKFNIDEPELPKKLENNTAARNQSEQQMDRIGTAAVDPSQSTNNESDIPSQFLIFDVIDTGAGISSEEMDLLFEAFGQTETGRKSQQGTGLGLAISRKYIKLMGGDISVTSIIGMGSTFSFYIPVELSCSQEIISTTNYRQVIGLAVNQPQYRILVVDDATESRLLLVKSLSSLGFSVKEAVNGKEAIASWESWRPHLILMDIRMPVLDGYEATRIIKNKQSQIKALNTEHSASSFQTVIVALSANVFEEDRKAMINAGCDDFVNKPFREEVLLEKLRYHLGLKYIYQENSHQKSAENQTTPEEVSKLLAQMPQEWLQELNYAAAQGSDCTISGLLEQIPQTKALLAEFLIDLNHNFQFERIMELIKSININSDQYSYTP</sequence>
<dbReference type="InterPro" id="IPR005467">
    <property type="entry name" value="His_kinase_dom"/>
</dbReference>
<dbReference type="Pfam" id="PF01590">
    <property type="entry name" value="GAF"/>
    <property type="match status" value="4"/>
</dbReference>
<evidence type="ECO:0000313" key="16">
    <source>
        <dbReference type="Proteomes" id="UP000053372"/>
    </source>
</evidence>
<dbReference type="EMBL" id="LMTZ01000098">
    <property type="protein sequence ID" value="KST66262.1"/>
    <property type="molecule type" value="Genomic_DNA"/>
</dbReference>
<dbReference type="Pfam" id="PF08448">
    <property type="entry name" value="PAS_4"/>
    <property type="match status" value="2"/>
</dbReference>
<feature type="domain" description="PAS" evidence="13">
    <location>
        <begin position="1657"/>
        <end position="1731"/>
    </location>
</feature>
<comment type="caution">
    <text evidence="15">The sequence shown here is derived from an EMBL/GenBank/DDBJ whole genome shotgun (WGS) entry which is preliminary data.</text>
</comment>
<evidence type="ECO:0000259" key="11">
    <source>
        <dbReference type="PROSITE" id="PS50109"/>
    </source>
</evidence>
<evidence type="ECO:0000259" key="12">
    <source>
        <dbReference type="PROSITE" id="PS50110"/>
    </source>
</evidence>
<keyword evidence="5" id="KW-0808">Transferase</keyword>
<dbReference type="InterPro" id="IPR036890">
    <property type="entry name" value="HATPase_C_sf"/>
</dbReference>
<dbReference type="PROSITE" id="PS50110">
    <property type="entry name" value="RESPONSE_REGULATORY"/>
    <property type="match status" value="2"/>
</dbReference>
<evidence type="ECO:0000313" key="15">
    <source>
        <dbReference type="EMBL" id="KST66262.1"/>
    </source>
</evidence>
<evidence type="ECO:0000256" key="3">
    <source>
        <dbReference type="ARBA" id="ARBA00012438"/>
    </source>
</evidence>
<dbReference type="InterPro" id="IPR003661">
    <property type="entry name" value="HisK_dim/P_dom"/>
</dbReference>
<dbReference type="SUPFAM" id="SSF47384">
    <property type="entry name" value="Homodimeric domain of signal transducing histidine kinase"/>
    <property type="match status" value="1"/>
</dbReference>
<evidence type="ECO:0000256" key="7">
    <source>
        <dbReference type="ARBA" id="ARBA00023012"/>
    </source>
</evidence>
<dbReference type="InterPro" id="IPR003018">
    <property type="entry name" value="GAF"/>
</dbReference>
<proteinExistence type="inferred from homology"/>
<accession>A0A0V7ZPY0</accession>
<dbReference type="InterPro" id="IPR001610">
    <property type="entry name" value="PAC"/>
</dbReference>
<feature type="domain" description="PAS" evidence="13">
    <location>
        <begin position="661"/>
        <end position="731"/>
    </location>
</feature>
<keyword evidence="9" id="KW-0175">Coiled coil</keyword>
<dbReference type="InterPro" id="IPR003594">
    <property type="entry name" value="HATPase_dom"/>
</dbReference>
<dbReference type="SMART" id="SM00448">
    <property type="entry name" value="REC"/>
    <property type="match status" value="2"/>
</dbReference>
<evidence type="ECO:0000256" key="2">
    <source>
        <dbReference type="ARBA" id="ARBA00006402"/>
    </source>
</evidence>
<dbReference type="RefSeq" id="WP_058183831.1">
    <property type="nucleotide sequence ID" value="NZ_LMTZ01000098.1"/>
</dbReference>
<feature type="domain" description="PAS" evidence="13">
    <location>
        <begin position="1395"/>
        <end position="1464"/>
    </location>
</feature>